<evidence type="ECO:0000313" key="4">
    <source>
        <dbReference type="Proteomes" id="UP000478090"/>
    </source>
</evidence>
<dbReference type="Proteomes" id="UP000478090">
    <property type="component" value="Unassembled WGS sequence"/>
</dbReference>
<comment type="caution">
    <text evidence="3">The sequence shown here is derived from an EMBL/GenBank/DDBJ whole genome shotgun (WGS) entry which is preliminary data.</text>
</comment>
<feature type="transmembrane region" description="Helical" evidence="1">
    <location>
        <begin position="308"/>
        <end position="328"/>
    </location>
</feature>
<feature type="transmembrane region" description="Helical" evidence="1">
    <location>
        <begin position="60"/>
        <end position="82"/>
    </location>
</feature>
<dbReference type="EMBL" id="WWCM01000002">
    <property type="protein sequence ID" value="MYM38686.1"/>
    <property type="molecule type" value="Genomic_DNA"/>
</dbReference>
<feature type="transmembrane region" description="Helical" evidence="1">
    <location>
        <begin position="224"/>
        <end position="249"/>
    </location>
</feature>
<proteinExistence type="predicted"/>
<dbReference type="PANTHER" id="PTHR23028">
    <property type="entry name" value="ACETYLTRANSFERASE"/>
    <property type="match status" value="1"/>
</dbReference>
<feature type="domain" description="Acyltransferase 3" evidence="2">
    <location>
        <begin position="15"/>
        <end position="388"/>
    </location>
</feature>
<keyword evidence="3" id="KW-0808">Transferase</keyword>
<keyword evidence="1" id="KW-1133">Transmembrane helix</keyword>
<evidence type="ECO:0000313" key="3">
    <source>
        <dbReference type="EMBL" id="MYM38686.1"/>
    </source>
</evidence>
<sequence length="405" mass="44860">MKQNGALPAAPKLLFVESLRGLAACQVVLLHYCAAFLPVLARVPGQARFPAESWLSHSPFFLLLDGYSSVYLFFVMSGFVLAPSFQYSTMPAWRTALKRLIRLQLPVLAAFGLAVILSLALPSAKQHAFAYSRSPWLDFMNHNSMQIWPLLQDGLWNSLLAGYQNLSVFSPWPQLASLMHVAPLETALNSPMWTIHVEFWGSLMLIALVYLLRGLGGHRRWPVLLLFFCLAGSSQLSLFLAGYCLYQVWPWLQAIRPRLKNVAGLAMVLAGLMACGSKSIPLLSTVWNAIGQLGLYHADSDFHWQSQIGALAIFMGVLLCVPLQRWLSRPLLTGLGRLSFSVYLLHFPILITLGCAIFAALAGYSYAWACALSVLVGAGATFALAYCFERYVDRRAIALARRYAV</sequence>
<dbReference type="Pfam" id="PF01757">
    <property type="entry name" value="Acyl_transf_3"/>
    <property type="match status" value="1"/>
</dbReference>
<keyword evidence="4" id="KW-1185">Reference proteome</keyword>
<feature type="transmembrane region" description="Helical" evidence="1">
    <location>
        <begin position="21"/>
        <end position="40"/>
    </location>
</feature>
<evidence type="ECO:0000259" key="2">
    <source>
        <dbReference type="Pfam" id="PF01757"/>
    </source>
</evidence>
<accession>A0ABW9VI26</accession>
<keyword evidence="3" id="KW-0012">Acyltransferase</keyword>
<reference evidence="3 4" key="1">
    <citation type="submission" date="2019-12" db="EMBL/GenBank/DDBJ databases">
        <title>Novel species isolated from a subtropical stream in China.</title>
        <authorList>
            <person name="Lu H."/>
        </authorList>
    </citation>
    <scope>NUCLEOTIDE SEQUENCE [LARGE SCALE GENOMIC DNA]</scope>
    <source>
        <strain evidence="3 4">CY13W</strain>
    </source>
</reference>
<feature type="transmembrane region" description="Helical" evidence="1">
    <location>
        <begin position="366"/>
        <end position="388"/>
    </location>
</feature>
<feature type="transmembrane region" description="Helical" evidence="1">
    <location>
        <begin position="340"/>
        <end position="360"/>
    </location>
</feature>
<keyword evidence="1" id="KW-0472">Membrane</keyword>
<dbReference type="GO" id="GO:0016746">
    <property type="term" value="F:acyltransferase activity"/>
    <property type="evidence" value="ECO:0007669"/>
    <property type="project" value="UniProtKB-KW"/>
</dbReference>
<organism evidence="3 4">
    <name type="scientific">Duganella qianjiadongensis</name>
    <dbReference type="NCBI Taxonomy" id="2692176"/>
    <lineage>
        <taxon>Bacteria</taxon>
        <taxon>Pseudomonadati</taxon>
        <taxon>Pseudomonadota</taxon>
        <taxon>Betaproteobacteria</taxon>
        <taxon>Burkholderiales</taxon>
        <taxon>Oxalobacteraceae</taxon>
        <taxon>Telluria group</taxon>
        <taxon>Duganella</taxon>
    </lineage>
</organism>
<evidence type="ECO:0000256" key="1">
    <source>
        <dbReference type="SAM" id="Phobius"/>
    </source>
</evidence>
<gene>
    <name evidence="3" type="ORF">GTP27_05020</name>
</gene>
<protein>
    <submittedName>
        <fullName evidence="3">Acyltransferase family protein</fullName>
    </submittedName>
</protein>
<dbReference type="InterPro" id="IPR050879">
    <property type="entry name" value="Acyltransferase_3"/>
</dbReference>
<dbReference type="InterPro" id="IPR002656">
    <property type="entry name" value="Acyl_transf_3_dom"/>
</dbReference>
<dbReference type="RefSeq" id="WP_161038063.1">
    <property type="nucleotide sequence ID" value="NZ_WWCM01000002.1"/>
</dbReference>
<feature type="transmembrane region" description="Helical" evidence="1">
    <location>
        <begin position="103"/>
        <end position="121"/>
    </location>
</feature>
<keyword evidence="1" id="KW-0812">Transmembrane</keyword>
<name>A0ABW9VI26_9BURK</name>
<dbReference type="PANTHER" id="PTHR23028:SF134">
    <property type="entry name" value="PUTATIVE (AFU_ORTHOLOGUE AFUA_4G08520)-RELATED"/>
    <property type="match status" value="1"/>
</dbReference>
<feature type="transmembrane region" description="Helical" evidence="1">
    <location>
        <begin position="193"/>
        <end position="212"/>
    </location>
</feature>